<protein>
    <submittedName>
        <fullName evidence="2">Alpha-glucosidase</fullName>
    </submittedName>
</protein>
<gene>
    <name evidence="2" type="ORF">JD77_05543</name>
</gene>
<evidence type="ECO:0000313" key="2">
    <source>
        <dbReference type="EMBL" id="TWH70518.1"/>
    </source>
</evidence>
<dbReference type="RefSeq" id="WP_145776770.1">
    <property type="nucleotide sequence ID" value="NZ_BAAATQ010000258.1"/>
</dbReference>
<evidence type="ECO:0000256" key="1">
    <source>
        <dbReference type="SAM" id="MobiDB-lite"/>
    </source>
</evidence>
<evidence type="ECO:0000313" key="3">
    <source>
        <dbReference type="Proteomes" id="UP000319825"/>
    </source>
</evidence>
<dbReference type="AlphaFoldDB" id="A0A562II68"/>
<keyword evidence="3" id="KW-1185">Reference proteome</keyword>
<dbReference type="Proteomes" id="UP000319825">
    <property type="component" value="Unassembled WGS sequence"/>
</dbReference>
<feature type="region of interest" description="Disordered" evidence="1">
    <location>
        <begin position="147"/>
        <end position="169"/>
    </location>
</feature>
<accession>A0A562II68</accession>
<dbReference type="OrthoDB" id="5194875at2"/>
<organism evidence="2 3">
    <name type="scientific">Micromonospora olivasterospora</name>
    <dbReference type="NCBI Taxonomy" id="1880"/>
    <lineage>
        <taxon>Bacteria</taxon>
        <taxon>Bacillati</taxon>
        <taxon>Actinomycetota</taxon>
        <taxon>Actinomycetes</taxon>
        <taxon>Micromonosporales</taxon>
        <taxon>Micromonosporaceae</taxon>
        <taxon>Micromonospora</taxon>
    </lineage>
</organism>
<sequence length="183" mass="19438">MFRRSGGADPGRDGARVPSPWAAAPAPYGFGPVGSAPWLPQPPGWDRYAADRQAADPDSALTLTRTALPLRDSCWRGRPAEVTWLDTPADALAFRRGPDGPVCLVNLGDAPVDWRPYGERMLLSSSRAHSGALPAPVDGLAELTRRRTPRAAPSVRRIGASDTTAAEAPNLDNVQPIGCILDP</sequence>
<reference evidence="2 3" key="1">
    <citation type="submission" date="2019-07" db="EMBL/GenBank/DDBJ databases">
        <title>R&amp;d 2014.</title>
        <authorList>
            <person name="Klenk H.-P."/>
        </authorList>
    </citation>
    <scope>NUCLEOTIDE SEQUENCE [LARGE SCALE GENOMIC DNA]</scope>
    <source>
        <strain evidence="2 3">DSM 43868</strain>
    </source>
</reference>
<feature type="region of interest" description="Disordered" evidence="1">
    <location>
        <begin position="1"/>
        <end position="23"/>
    </location>
</feature>
<name>A0A562II68_MICOL</name>
<proteinExistence type="predicted"/>
<comment type="caution">
    <text evidence="2">The sequence shown here is derived from an EMBL/GenBank/DDBJ whole genome shotgun (WGS) entry which is preliminary data.</text>
</comment>
<dbReference type="Gene3D" id="3.20.20.80">
    <property type="entry name" value="Glycosidases"/>
    <property type="match status" value="1"/>
</dbReference>
<dbReference type="EMBL" id="VLKE01000001">
    <property type="protein sequence ID" value="TWH70518.1"/>
    <property type="molecule type" value="Genomic_DNA"/>
</dbReference>